<feature type="region of interest" description="Disordered" evidence="5">
    <location>
        <begin position="440"/>
        <end position="480"/>
    </location>
</feature>
<dbReference type="PROSITE" id="PS50016">
    <property type="entry name" value="ZF_PHD_2"/>
    <property type="match status" value="1"/>
</dbReference>
<protein>
    <submittedName>
        <fullName evidence="8">SPRY domain-containing protein</fullName>
    </submittedName>
</protein>
<dbReference type="InterPro" id="IPR001870">
    <property type="entry name" value="B30.2/SPRY"/>
</dbReference>
<organism evidence="8 9">
    <name type="scientific">Ditylenchus destructor</name>
    <dbReference type="NCBI Taxonomy" id="166010"/>
    <lineage>
        <taxon>Eukaryota</taxon>
        <taxon>Metazoa</taxon>
        <taxon>Ecdysozoa</taxon>
        <taxon>Nematoda</taxon>
        <taxon>Chromadorea</taxon>
        <taxon>Rhabditida</taxon>
        <taxon>Tylenchina</taxon>
        <taxon>Tylenchomorpha</taxon>
        <taxon>Sphaerularioidea</taxon>
        <taxon>Anguinidae</taxon>
        <taxon>Anguininae</taxon>
        <taxon>Ditylenchus</taxon>
    </lineage>
</organism>
<dbReference type="InterPro" id="IPR013083">
    <property type="entry name" value="Znf_RING/FYVE/PHD"/>
</dbReference>
<dbReference type="Proteomes" id="UP001201812">
    <property type="component" value="Unassembled WGS sequence"/>
</dbReference>
<feature type="compositionally biased region" description="Basic and acidic residues" evidence="5">
    <location>
        <begin position="597"/>
        <end position="608"/>
    </location>
</feature>
<dbReference type="Pfam" id="PF00628">
    <property type="entry name" value="PHD"/>
    <property type="match status" value="1"/>
</dbReference>
<feature type="domain" description="PHD-type" evidence="6">
    <location>
        <begin position="489"/>
        <end position="538"/>
    </location>
</feature>
<keyword evidence="9" id="KW-1185">Reference proteome</keyword>
<evidence type="ECO:0000313" key="9">
    <source>
        <dbReference type="Proteomes" id="UP001201812"/>
    </source>
</evidence>
<proteinExistence type="predicted"/>
<dbReference type="InterPro" id="IPR019787">
    <property type="entry name" value="Znf_PHD-finger"/>
</dbReference>
<dbReference type="SMART" id="SM00249">
    <property type="entry name" value="PHD"/>
    <property type="match status" value="1"/>
</dbReference>
<name>A0AAD4R057_9BILA</name>
<evidence type="ECO:0000256" key="2">
    <source>
        <dbReference type="ARBA" id="ARBA00022771"/>
    </source>
</evidence>
<dbReference type="SUPFAM" id="SSF57903">
    <property type="entry name" value="FYVE/PHD zinc finger"/>
    <property type="match status" value="1"/>
</dbReference>
<accession>A0AAD4R057</accession>
<dbReference type="Gene3D" id="2.60.120.920">
    <property type="match status" value="2"/>
</dbReference>
<reference evidence="8" key="1">
    <citation type="submission" date="2022-01" db="EMBL/GenBank/DDBJ databases">
        <title>Genome Sequence Resource for Two Populations of Ditylenchus destructor, the Migratory Endoparasitic Phytonematode.</title>
        <authorList>
            <person name="Zhang H."/>
            <person name="Lin R."/>
            <person name="Xie B."/>
        </authorList>
    </citation>
    <scope>NUCLEOTIDE SEQUENCE</scope>
    <source>
        <strain evidence="8">BazhouSP</strain>
    </source>
</reference>
<dbReference type="InterPro" id="IPR001965">
    <property type="entry name" value="Znf_PHD"/>
</dbReference>
<comment type="caution">
    <text evidence="8">The sequence shown here is derived from an EMBL/GenBank/DDBJ whole genome shotgun (WGS) entry which is preliminary data.</text>
</comment>
<evidence type="ECO:0000256" key="3">
    <source>
        <dbReference type="ARBA" id="ARBA00022833"/>
    </source>
</evidence>
<dbReference type="SUPFAM" id="SSF49899">
    <property type="entry name" value="Concanavalin A-like lectins/glucanases"/>
    <property type="match status" value="2"/>
</dbReference>
<evidence type="ECO:0000256" key="1">
    <source>
        <dbReference type="ARBA" id="ARBA00022723"/>
    </source>
</evidence>
<feature type="domain" description="B30.2/SPRY" evidence="7">
    <location>
        <begin position="1"/>
        <end position="180"/>
    </location>
</feature>
<evidence type="ECO:0000259" key="6">
    <source>
        <dbReference type="PROSITE" id="PS50016"/>
    </source>
</evidence>
<dbReference type="InterPro" id="IPR003877">
    <property type="entry name" value="SPRY_dom"/>
</dbReference>
<dbReference type="GO" id="GO:0008270">
    <property type="term" value="F:zinc ion binding"/>
    <property type="evidence" value="ECO:0007669"/>
    <property type="project" value="UniProtKB-KW"/>
</dbReference>
<dbReference type="InterPro" id="IPR013320">
    <property type="entry name" value="ConA-like_dom_sf"/>
</dbReference>
<keyword evidence="1" id="KW-0479">Metal-binding</keyword>
<dbReference type="InterPro" id="IPR011011">
    <property type="entry name" value="Znf_FYVE_PHD"/>
</dbReference>
<evidence type="ECO:0000256" key="5">
    <source>
        <dbReference type="SAM" id="MobiDB-lite"/>
    </source>
</evidence>
<evidence type="ECO:0000256" key="4">
    <source>
        <dbReference type="PROSITE-ProRule" id="PRU00146"/>
    </source>
</evidence>
<dbReference type="Gene3D" id="3.30.40.10">
    <property type="entry name" value="Zinc/RING finger domain, C3HC4 (zinc finger)"/>
    <property type="match status" value="1"/>
</dbReference>
<dbReference type="InterPro" id="IPR050618">
    <property type="entry name" value="Ubq-SigPath_Reg"/>
</dbReference>
<dbReference type="InterPro" id="IPR043136">
    <property type="entry name" value="B30.2/SPRY_sf"/>
</dbReference>
<keyword evidence="3" id="KW-0862">Zinc</keyword>
<dbReference type="PROSITE" id="PS50188">
    <property type="entry name" value="B302_SPRY"/>
    <property type="match status" value="2"/>
</dbReference>
<gene>
    <name evidence="8" type="ORF">DdX_16202</name>
</gene>
<dbReference type="SMART" id="SM00449">
    <property type="entry name" value="SPRY"/>
    <property type="match status" value="2"/>
</dbReference>
<evidence type="ECO:0000313" key="8">
    <source>
        <dbReference type="EMBL" id="KAI1701243.1"/>
    </source>
</evidence>
<feature type="domain" description="B30.2/SPRY" evidence="7">
    <location>
        <begin position="220"/>
        <end position="423"/>
    </location>
</feature>
<sequence>MKMEQETEWPSRYMTDPVPTHLDMDKKSAQLTLSDNNLVAKHEAGEIKKLCLRSNVPIPQSVGIYYFEVSILEMDGRNARVGVGFAERHSSRYSLPGEQFDSYGLDTDGDFNGKTKIVEKVPKFRTLGCGIDFKHGRIFFSKNKKIIEKSIGIPMDYELYAAVGIAGHLKMKVNFDQSTLKYKIDEYKKYVDGMAMNWINRPQFPRPRDEFTVVLNDVELASQIAQYTLLEMFEPIKMPSYWSLKNRRRSILVSECGRSVIYQGAGKYDEDAATILANCPIPAECKVYYFEIQIIFKGRKGAEIEPGTIAIGLCYGDVSLSDMPGLNDKSVGYHGDHGKFHCDGEWDGITYGPPFSSYTSIGKSGDIVGCWIDFEKQEHFYTKNGRRLGNAPKWLANNGNLYPAVGMLSKEAEIYANFGQIPFTFDINKYMKNRQQTLRLSQQNLKRPEMSTLKIEPKSPAKEPSTNAKRGRKPKNGTKLDLEGTYFEKRPCKICNSSSNSTQMAICKRCDSLRHVYCLQPPLKSVSMNWLCSSCENYDPVFSEIPVFPEVSPLELVTRIHPVKVLKPSIKTYYKPLKPTVSVLALDDDDSGDEAEDNQKIEAEDHKLPDFFESRKTDDLFANTIVGNESSSMSTKRKYKYVPKEYT</sequence>
<dbReference type="InterPro" id="IPR044736">
    <property type="entry name" value="Gid1/RanBPM/SPLA_SPRY"/>
</dbReference>
<evidence type="ECO:0000259" key="7">
    <source>
        <dbReference type="PROSITE" id="PS50188"/>
    </source>
</evidence>
<keyword evidence="2 4" id="KW-0863">Zinc-finger</keyword>
<feature type="region of interest" description="Disordered" evidence="5">
    <location>
        <begin position="588"/>
        <end position="608"/>
    </location>
</feature>
<dbReference type="AlphaFoldDB" id="A0AAD4R057"/>
<dbReference type="PANTHER" id="PTHR12864">
    <property type="entry name" value="RAN BINDING PROTEIN 9-RELATED"/>
    <property type="match status" value="1"/>
</dbReference>
<dbReference type="Pfam" id="PF00622">
    <property type="entry name" value="SPRY"/>
    <property type="match status" value="2"/>
</dbReference>
<dbReference type="CDD" id="cd12885">
    <property type="entry name" value="SPRY_RanBP_like"/>
    <property type="match status" value="1"/>
</dbReference>
<dbReference type="EMBL" id="JAKKPZ010000123">
    <property type="protein sequence ID" value="KAI1701243.1"/>
    <property type="molecule type" value="Genomic_DNA"/>
</dbReference>